<dbReference type="Proteomes" id="UP000815677">
    <property type="component" value="Unassembled WGS sequence"/>
</dbReference>
<sequence>MPSKPAYFSPEIISLICDEIEDRQTVAHLGRVSRTFVDIAQRVLYHTVDLVGLPQRLVAAWLSVATRNARLANWVYY</sequence>
<evidence type="ECO:0000313" key="1">
    <source>
        <dbReference type="EMBL" id="GAT45340.1"/>
    </source>
</evidence>
<accession>A0ABQ0L2I3</accession>
<name>A0ABQ0L2I3_MYCCL</name>
<gene>
    <name evidence="1" type="ORF">MCHLO_02926</name>
</gene>
<evidence type="ECO:0008006" key="3">
    <source>
        <dbReference type="Google" id="ProtNLM"/>
    </source>
</evidence>
<proteinExistence type="predicted"/>
<dbReference type="EMBL" id="DF841095">
    <property type="protein sequence ID" value="GAT45340.1"/>
    <property type="molecule type" value="Genomic_DNA"/>
</dbReference>
<organism evidence="1 2">
    <name type="scientific">Mycena chlorophos</name>
    <name type="common">Agaric fungus</name>
    <name type="synonym">Agaricus chlorophos</name>
    <dbReference type="NCBI Taxonomy" id="658473"/>
    <lineage>
        <taxon>Eukaryota</taxon>
        <taxon>Fungi</taxon>
        <taxon>Dikarya</taxon>
        <taxon>Basidiomycota</taxon>
        <taxon>Agaricomycotina</taxon>
        <taxon>Agaricomycetes</taxon>
        <taxon>Agaricomycetidae</taxon>
        <taxon>Agaricales</taxon>
        <taxon>Marasmiineae</taxon>
        <taxon>Mycenaceae</taxon>
        <taxon>Mycena</taxon>
    </lineage>
</organism>
<reference evidence="1" key="1">
    <citation type="submission" date="2014-09" db="EMBL/GenBank/DDBJ databases">
        <title>Genome sequence of the luminous mushroom Mycena chlorophos for searching fungal bioluminescence genes.</title>
        <authorList>
            <person name="Tanaka Y."/>
            <person name="Kasuga D."/>
            <person name="Oba Y."/>
            <person name="Hase S."/>
            <person name="Sato K."/>
            <person name="Oba Y."/>
            <person name="Sakakibara Y."/>
        </authorList>
    </citation>
    <scope>NUCLEOTIDE SEQUENCE</scope>
</reference>
<keyword evidence="2" id="KW-1185">Reference proteome</keyword>
<evidence type="ECO:0000313" key="2">
    <source>
        <dbReference type="Proteomes" id="UP000815677"/>
    </source>
</evidence>
<protein>
    <recommendedName>
        <fullName evidence="3">F-box domain-containing protein</fullName>
    </recommendedName>
</protein>